<protein>
    <recommendedName>
        <fullName evidence="3">Ethanolamine utilization protein</fullName>
    </recommendedName>
</protein>
<organism evidence="1 2">
    <name type="scientific">Vagococcus carniphilus</name>
    <dbReference type="NCBI Taxonomy" id="218144"/>
    <lineage>
        <taxon>Bacteria</taxon>
        <taxon>Bacillati</taxon>
        <taxon>Bacillota</taxon>
        <taxon>Bacilli</taxon>
        <taxon>Lactobacillales</taxon>
        <taxon>Enterococcaceae</taxon>
        <taxon>Vagococcus</taxon>
    </lineage>
</organism>
<comment type="caution">
    <text evidence="1">The sequence shown here is derived from an EMBL/GenBank/DDBJ whole genome shotgun (WGS) entry which is preliminary data.</text>
</comment>
<dbReference type="GeneID" id="95581457"/>
<keyword evidence="2" id="KW-1185">Reference proteome</keyword>
<proteinExistence type="predicted"/>
<name>A0A430B726_9ENTE</name>
<dbReference type="OrthoDB" id="6197337at2"/>
<dbReference type="PIRSF" id="PIRSF034981">
    <property type="entry name" value="Eut_put"/>
    <property type="match status" value="1"/>
</dbReference>
<evidence type="ECO:0008006" key="3">
    <source>
        <dbReference type="Google" id="ProtNLM"/>
    </source>
</evidence>
<sequence length="201" mass="22874">MDNIEELVKLVTQKVLEKLGEVPEIFDDLAKQIKVYGKKTEELALFLKEYDYVEGASIEASSGVVLTELTLERLIGISNMLPTTDEDREILDALLNKKPVFVLNGAKEYATLLQDSPYGMKAHVKSCEEQWVRFGAQFITIETKSTKTKTTSKAWTMEYLQKEVAKGVTVFEVEKGTIITPLAKDYIREQQLQLNYARKEE</sequence>
<evidence type="ECO:0000313" key="1">
    <source>
        <dbReference type="EMBL" id="RSU16047.1"/>
    </source>
</evidence>
<accession>A0A430B726</accession>
<evidence type="ECO:0000313" key="2">
    <source>
        <dbReference type="Proteomes" id="UP000288028"/>
    </source>
</evidence>
<dbReference type="EMBL" id="NGKB01000003">
    <property type="protein sequence ID" value="RSU16047.1"/>
    <property type="molecule type" value="Genomic_DNA"/>
</dbReference>
<reference evidence="1 2" key="1">
    <citation type="submission" date="2017-05" db="EMBL/GenBank/DDBJ databases">
        <title>Vagococcus spp. assemblies.</title>
        <authorList>
            <person name="Gulvik C.A."/>
        </authorList>
    </citation>
    <scope>NUCLEOTIDE SEQUENCE [LARGE SCALE GENOMIC DNA]</scope>
    <source>
        <strain evidence="1 2">SS1714</strain>
    </source>
</reference>
<gene>
    <name evidence="1" type="ORF">CBF28_03610</name>
</gene>
<dbReference type="Proteomes" id="UP000288028">
    <property type="component" value="Unassembled WGS sequence"/>
</dbReference>
<dbReference type="RefSeq" id="WP_126792043.1">
    <property type="nucleotide sequence ID" value="NZ_CP060720.1"/>
</dbReference>
<dbReference type="AlphaFoldDB" id="A0A430B726"/>
<dbReference type="InterPro" id="IPR013372">
    <property type="entry name" value="Eut_put"/>
</dbReference>